<dbReference type="OrthoDB" id="218952at2"/>
<feature type="region of interest" description="Disordered" evidence="1">
    <location>
        <begin position="1172"/>
        <end position="1200"/>
    </location>
</feature>
<dbReference type="Pfam" id="PF13360">
    <property type="entry name" value="PQQ_2"/>
    <property type="match status" value="1"/>
</dbReference>
<protein>
    <submittedName>
        <fullName evidence="3">Outer membrane biogenesis protein BamB</fullName>
    </submittedName>
</protein>
<evidence type="ECO:0000256" key="1">
    <source>
        <dbReference type="SAM" id="MobiDB-lite"/>
    </source>
</evidence>
<dbReference type="InterPro" id="IPR002372">
    <property type="entry name" value="PQQ_rpt_dom"/>
</dbReference>
<dbReference type="RefSeq" id="WP_146511739.1">
    <property type="nucleotide sequence ID" value="NZ_SIHI01000029.1"/>
</dbReference>
<keyword evidence="4" id="KW-1185">Reference proteome</keyword>
<name>A0A5C5W5U6_9PLAN</name>
<dbReference type="InterPro" id="IPR011047">
    <property type="entry name" value="Quinoprotein_ADH-like_sf"/>
</dbReference>
<accession>A0A5C5W5U6</accession>
<dbReference type="Gene3D" id="2.130.10.10">
    <property type="entry name" value="YVTN repeat-like/Quinoprotein amine dehydrogenase"/>
    <property type="match status" value="2"/>
</dbReference>
<dbReference type="PANTHER" id="PTHR34512:SF30">
    <property type="entry name" value="OUTER MEMBRANE PROTEIN ASSEMBLY FACTOR BAMB"/>
    <property type="match status" value="1"/>
</dbReference>
<dbReference type="InterPro" id="IPR015943">
    <property type="entry name" value="WD40/YVTN_repeat-like_dom_sf"/>
</dbReference>
<reference evidence="3 4" key="1">
    <citation type="submission" date="2019-02" db="EMBL/GenBank/DDBJ databases">
        <title>Deep-cultivation of Planctomycetes and their phenomic and genomic characterization uncovers novel biology.</title>
        <authorList>
            <person name="Wiegand S."/>
            <person name="Jogler M."/>
            <person name="Boedeker C."/>
            <person name="Pinto D."/>
            <person name="Vollmers J."/>
            <person name="Rivas-Marin E."/>
            <person name="Kohn T."/>
            <person name="Peeters S.H."/>
            <person name="Heuer A."/>
            <person name="Rast P."/>
            <person name="Oberbeckmann S."/>
            <person name="Bunk B."/>
            <person name="Jeske O."/>
            <person name="Meyerdierks A."/>
            <person name="Storesund J.E."/>
            <person name="Kallscheuer N."/>
            <person name="Luecker S."/>
            <person name="Lage O.M."/>
            <person name="Pohl T."/>
            <person name="Merkel B.J."/>
            <person name="Hornburger P."/>
            <person name="Mueller R.-W."/>
            <person name="Bruemmer F."/>
            <person name="Labrenz M."/>
            <person name="Spormann A.M."/>
            <person name="Op Den Camp H."/>
            <person name="Overmann J."/>
            <person name="Amann R."/>
            <person name="Jetten M.S.M."/>
            <person name="Mascher T."/>
            <person name="Medema M.H."/>
            <person name="Devos D.P."/>
            <person name="Kaster A.-K."/>
            <person name="Ovreas L."/>
            <person name="Rohde M."/>
            <person name="Galperin M.Y."/>
            <person name="Jogler C."/>
        </authorList>
    </citation>
    <scope>NUCLEOTIDE SEQUENCE [LARGE SCALE GENOMIC DNA]</scope>
    <source>
        <strain evidence="3 4">KOR42</strain>
    </source>
</reference>
<evidence type="ECO:0000313" key="3">
    <source>
        <dbReference type="EMBL" id="TWT46338.1"/>
    </source>
</evidence>
<proteinExistence type="predicted"/>
<sequence length="1442" mass="157107">MSIPKPTLMVFLFLLLTNLPCAVGSDWPMWRGDAQRSASTSDGLPEQLTLLWKRVYSQREQAWDDPLNLDMMTYDRVFEPVILDGRLFMGFNDRDKFVAFDADSGDELWTFFTDAPVRVPPAASNGKVYFTSDDGNLYCVSADKGELIWKFGGAPSNQKAIGNQRFVSVWPARGGPVIRDNTVYFAASIWPMMGTFIYSLDAESGAVQWLNDSTGAQYIKQPHSAPSFAGVAPQGALVATENHLIVPGGRSVPAVFDRDSGTLKHFEINSGGKGTGGTFIAADESRFYLHTRLKGTRAFDIESGVKTAFMPNEPVLADGIVYSVMVNEETPVIRAFGEGDKLLWEIESDGRGDMILAGDRLYAAGENEISVIQLPTPQSDAKVIAAIPVDGRIERLLAGDDKLVAVTLDGSILAFGETAEDAPRTITEEKQPLQLDDDSQATVAKLVSDCDTSGYALFFGATDESLVMTMAEQPFTQLAVIDSDSERVERLRSQLDAAGLYGRTTAHVGNAQTFLAPSYIAHLIVVGAQQAANASGSEIETIYESVRPYGGTLRLLAEDNHAELAARVQSLNLEQAQVTIDDDFVTVQRIGALPGSADWTHQHGDVANTIKSDDRRVKLPLGVLWFGGSSNMDVLPRHGHGPPEQVVGGRLFIQGMNSLSARDVYTGRVLWKREFEDLGTYDVYYDETYEDTPLDPKYNQVHIPGANGRSTNYVVTDDRIYIVEGSRCHVLDPSSGETIQKLELPMNDSGERPQWGYIGVYEDLLLAGYGFASYRDRLNLKFSSDEELRRNRAGFGSKSLDRAASMSLIAFDRHTGELLWKNDAVHSFWHNGIVAGGGRIYCLDRTPELIAAALRRRGVSNADTYRIASFDAKTGKLNWEITDGVFGTWLGYSEEHDLLLQAGASASDRLYAEVGQGMAVYQADSGDVQWKNDSISYAGPCILHNDWIFTNANSYRESAGAFHLVDGHPKLVANPLTGELQPWKLTRAYGCNTVIASENLLTFRSGAAGFYDLLSESGTGNFGGFKSGCTSNLVVANGVLNAPDYTRTCSCAYQNQTSLALVHMPDLEFWTINPAVGIQETTGRLKDGGINFGAPGDRSDENGVVWLEHPPVAGPSAPINIQLNDDAKIFSHHSTSVGAAEPAWVLASGIENVTDLTIDLNLKQRVDLKSGIPVGHANDDVEEAESGDVSSGSSDLEIVEDGGNQTVGLRFTDIPLARGTTIRSAYLQFTCDEASDVPTSVVITAEATGNAKEFESNSHNVSSRAQTAAKVDWKPEPWTRPGAATEAERTPDLSALIQEIVNREDWKPGNSIALMISGTGKRVAVSSSGRGQKGAARLLIDAEEADDSQGEGAVQRQYELSLYFGLPRNADSNRRRFDVAIGDEVVLHDIALQRNGNADQEAQIHHIKTWAPSDRLKLRFLPKEGQPVLSGIEIHEVVESEE</sequence>
<feature type="compositionally biased region" description="Polar residues" evidence="1">
    <location>
        <begin position="1257"/>
        <end position="1266"/>
    </location>
</feature>
<feature type="region of interest" description="Disordered" evidence="1">
    <location>
        <begin position="1257"/>
        <end position="1287"/>
    </location>
</feature>
<feature type="domain" description="Pyrrolo-quinoline quinone repeat" evidence="2">
    <location>
        <begin position="77"/>
        <end position="212"/>
    </location>
</feature>
<gene>
    <name evidence="3" type="ORF">KOR42_43770</name>
</gene>
<organism evidence="3 4">
    <name type="scientific">Thalassoglobus neptunius</name>
    <dbReference type="NCBI Taxonomy" id="1938619"/>
    <lineage>
        <taxon>Bacteria</taxon>
        <taxon>Pseudomonadati</taxon>
        <taxon>Planctomycetota</taxon>
        <taxon>Planctomycetia</taxon>
        <taxon>Planctomycetales</taxon>
        <taxon>Planctomycetaceae</taxon>
        <taxon>Thalassoglobus</taxon>
    </lineage>
</organism>
<evidence type="ECO:0000313" key="4">
    <source>
        <dbReference type="Proteomes" id="UP000317243"/>
    </source>
</evidence>
<dbReference type="SUPFAM" id="SSF50998">
    <property type="entry name" value="Quinoprotein alcohol dehydrogenase-like"/>
    <property type="match status" value="2"/>
</dbReference>
<dbReference type="EMBL" id="SIHI01000029">
    <property type="protein sequence ID" value="TWT46338.1"/>
    <property type="molecule type" value="Genomic_DNA"/>
</dbReference>
<comment type="caution">
    <text evidence="3">The sequence shown here is derived from an EMBL/GenBank/DDBJ whole genome shotgun (WGS) entry which is preliminary data.</text>
</comment>
<dbReference type="Gene3D" id="2.60.120.430">
    <property type="entry name" value="Galactose-binding lectin"/>
    <property type="match status" value="1"/>
</dbReference>
<dbReference type="SMART" id="SM00564">
    <property type="entry name" value="PQQ"/>
    <property type="match status" value="5"/>
</dbReference>
<dbReference type="Proteomes" id="UP000317243">
    <property type="component" value="Unassembled WGS sequence"/>
</dbReference>
<dbReference type="InterPro" id="IPR018391">
    <property type="entry name" value="PQQ_b-propeller_rpt"/>
</dbReference>
<dbReference type="PANTHER" id="PTHR34512">
    <property type="entry name" value="CELL SURFACE PROTEIN"/>
    <property type="match status" value="1"/>
</dbReference>
<evidence type="ECO:0000259" key="2">
    <source>
        <dbReference type="Pfam" id="PF13360"/>
    </source>
</evidence>